<dbReference type="InterPro" id="IPR021190">
    <property type="entry name" value="Pept_M10A"/>
</dbReference>
<reference evidence="13" key="1">
    <citation type="submission" date="2016-06" db="UniProtKB">
        <authorList>
            <consortium name="WormBaseParasite"/>
        </authorList>
    </citation>
    <scope>IDENTIFICATION</scope>
</reference>
<evidence type="ECO:0000256" key="5">
    <source>
        <dbReference type="ARBA" id="ARBA00022833"/>
    </source>
</evidence>
<keyword evidence="12" id="KW-1185">Reference proteome</keyword>
<proteinExistence type="inferred from homology"/>
<dbReference type="InterPro" id="IPR024079">
    <property type="entry name" value="MetalloPept_cat_dom_sf"/>
</dbReference>
<dbReference type="PRINTS" id="PR00138">
    <property type="entry name" value="MATRIXIN"/>
</dbReference>
<evidence type="ECO:0000313" key="13">
    <source>
        <dbReference type="WBParaSite" id="SBAD_0000347801-mRNA-1"/>
    </source>
</evidence>
<feature type="binding site" evidence="8">
    <location>
        <position position="154"/>
    </location>
    <ligand>
        <name>Ca(2+)</name>
        <dbReference type="ChEBI" id="CHEBI:29108"/>
        <label>3</label>
    </ligand>
</feature>
<dbReference type="InterPro" id="IPR001818">
    <property type="entry name" value="Pept_M10_metallopeptidase"/>
</dbReference>
<dbReference type="InterPro" id="IPR033739">
    <property type="entry name" value="M10A_MMP"/>
</dbReference>
<feature type="binding site" evidence="8">
    <location>
        <position position="137"/>
    </location>
    <ligand>
        <name>Ca(2+)</name>
        <dbReference type="ChEBI" id="CHEBI:29108"/>
        <label>2</label>
    </ligand>
</feature>
<dbReference type="GO" id="GO:0004222">
    <property type="term" value="F:metalloendopeptidase activity"/>
    <property type="evidence" value="ECO:0007669"/>
    <property type="project" value="InterPro"/>
</dbReference>
<evidence type="ECO:0000256" key="9">
    <source>
        <dbReference type="SAM" id="SignalP"/>
    </source>
</evidence>
<feature type="binding site" evidence="8">
    <location>
        <position position="177"/>
    </location>
    <ligand>
        <name>Ca(2+)</name>
        <dbReference type="ChEBI" id="CHEBI:29108"/>
        <label>3</label>
    </ligand>
</feature>
<keyword evidence="3 8" id="KW-0479">Metal-binding</keyword>
<protein>
    <submittedName>
        <fullName evidence="13">ZnMc domain-containing protein</fullName>
    </submittedName>
</protein>
<feature type="binding site" evidence="8">
    <location>
        <position position="162"/>
    </location>
    <ligand>
        <name>Zn(2+)</name>
        <dbReference type="ChEBI" id="CHEBI:29105"/>
        <label>1</label>
    </ligand>
</feature>
<dbReference type="GO" id="GO:0008270">
    <property type="term" value="F:zinc ion binding"/>
    <property type="evidence" value="ECO:0007669"/>
    <property type="project" value="InterPro"/>
</dbReference>
<evidence type="ECO:0000256" key="6">
    <source>
        <dbReference type="ARBA" id="ARBA00023049"/>
    </source>
</evidence>
<evidence type="ECO:0000256" key="4">
    <source>
        <dbReference type="ARBA" id="ARBA00022801"/>
    </source>
</evidence>
<comment type="cofactor">
    <cofactor evidence="8">
        <name>Zn(2+)</name>
        <dbReference type="ChEBI" id="CHEBI:29105"/>
    </cofactor>
    <text evidence="8">Binds 2 Zn(2+) ions per subunit.</text>
</comment>
<evidence type="ECO:0000256" key="2">
    <source>
        <dbReference type="ARBA" id="ARBA00022670"/>
    </source>
</evidence>
<dbReference type="EMBL" id="UZAM01007688">
    <property type="protein sequence ID" value="VDP00796.1"/>
    <property type="molecule type" value="Genomic_DNA"/>
</dbReference>
<feature type="binding site" evidence="8">
    <location>
        <position position="213"/>
    </location>
    <ligand>
        <name>Zn(2+)</name>
        <dbReference type="ChEBI" id="CHEBI:29105"/>
        <label>2</label>
        <note>catalytic</note>
    </ligand>
</feature>
<keyword evidence="9" id="KW-0732">Signal</keyword>
<keyword evidence="6" id="KW-0482">Metalloprotease</keyword>
<evidence type="ECO:0000259" key="10">
    <source>
        <dbReference type="SMART" id="SM00235"/>
    </source>
</evidence>
<dbReference type="Gene3D" id="3.40.390.10">
    <property type="entry name" value="Collagenase (Catalytic Domain)"/>
    <property type="match status" value="1"/>
</dbReference>
<dbReference type="GO" id="GO:0006508">
    <property type="term" value="P:proteolysis"/>
    <property type="evidence" value="ECO:0007669"/>
    <property type="project" value="UniProtKB-KW"/>
</dbReference>
<dbReference type="WBParaSite" id="SBAD_0000347801-mRNA-1">
    <property type="protein sequence ID" value="SBAD_0000347801-mRNA-1"/>
    <property type="gene ID" value="SBAD_0000347801"/>
</dbReference>
<dbReference type="CDD" id="cd04278">
    <property type="entry name" value="ZnMc_MMP"/>
    <property type="match status" value="1"/>
</dbReference>
<feature type="active site" evidence="7">
    <location>
        <position position="196"/>
    </location>
</feature>
<evidence type="ECO:0000256" key="3">
    <source>
        <dbReference type="ARBA" id="ARBA00022723"/>
    </source>
</evidence>
<feature type="binding site" evidence="8">
    <location>
        <position position="155"/>
    </location>
    <ligand>
        <name>Ca(2+)</name>
        <dbReference type="ChEBI" id="CHEBI:29108"/>
        <label>3</label>
    </ligand>
</feature>
<comment type="cofactor">
    <cofactor evidence="8">
        <name>Ca(2+)</name>
        <dbReference type="ChEBI" id="CHEBI:29108"/>
    </cofactor>
    <text evidence="8">Can bind about 5 Ca(2+) ions per subunit.</text>
</comment>
<gene>
    <name evidence="11" type="ORF">SBAD_LOCUS3324</name>
</gene>
<dbReference type="SUPFAM" id="SSF47090">
    <property type="entry name" value="PGBD-like"/>
    <property type="match status" value="1"/>
</dbReference>
<feature type="binding site" evidence="8">
    <location>
        <position position="174"/>
    </location>
    <ligand>
        <name>Ca(2+)</name>
        <dbReference type="ChEBI" id="CHEBI:29108"/>
        <label>3</label>
    </ligand>
</feature>
<feature type="binding site" description="in inhibited form" evidence="8">
    <location>
        <position position="59"/>
    </location>
    <ligand>
        <name>Zn(2+)</name>
        <dbReference type="ChEBI" id="CHEBI:29105"/>
        <label>2</label>
        <note>catalytic</note>
    </ligand>
</feature>
<organism evidence="13">
    <name type="scientific">Soboliphyme baturini</name>
    <dbReference type="NCBI Taxonomy" id="241478"/>
    <lineage>
        <taxon>Eukaryota</taxon>
        <taxon>Metazoa</taxon>
        <taxon>Ecdysozoa</taxon>
        <taxon>Nematoda</taxon>
        <taxon>Enoplea</taxon>
        <taxon>Dorylaimia</taxon>
        <taxon>Dioctophymatida</taxon>
        <taxon>Dioctophymatoidea</taxon>
        <taxon>Soboliphymatidae</taxon>
        <taxon>Soboliphyme</taxon>
    </lineage>
</organism>
<keyword evidence="2" id="KW-0645">Protease</keyword>
<feature type="binding site" evidence="8">
    <location>
        <position position="149"/>
    </location>
    <ligand>
        <name>Zn(2+)</name>
        <dbReference type="ChEBI" id="CHEBI:29105"/>
        <label>1</label>
    </ligand>
</feature>
<keyword evidence="4" id="KW-0378">Hydrolase</keyword>
<evidence type="ECO:0000256" key="7">
    <source>
        <dbReference type="PIRSR" id="PIRSR621190-1"/>
    </source>
</evidence>
<keyword evidence="5 8" id="KW-0862">Zinc</keyword>
<dbReference type="InterPro" id="IPR036365">
    <property type="entry name" value="PGBD-like_sf"/>
</dbReference>
<feature type="binding site" evidence="8">
    <location>
        <position position="205"/>
    </location>
    <ligand>
        <name>Zn(2+)</name>
        <dbReference type="ChEBI" id="CHEBI:29105"/>
        <label>2</label>
        <note>catalytic</note>
    </ligand>
</feature>
<name>A0A183II79_9BILA</name>
<dbReference type="GO" id="GO:0031012">
    <property type="term" value="C:extracellular matrix"/>
    <property type="evidence" value="ECO:0007669"/>
    <property type="project" value="InterPro"/>
</dbReference>
<dbReference type="GO" id="GO:0030198">
    <property type="term" value="P:extracellular matrix organization"/>
    <property type="evidence" value="ECO:0007669"/>
    <property type="project" value="TreeGrafter"/>
</dbReference>
<comment type="similarity">
    <text evidence="1">Belongs to the peptidase M10A family.</text>
</comment>
<dbReference type="GO" id="GO:0030574">
    <property type="term" value="P:collagen catabolic process"/>
    <property type="evidence" value="ECO:0007669"/>
    <property type="project" value="TreeGrafter"/>
</dbReference>
<dbReference type="Proteomes" id="UP000270296">
    <property type="component" value="Unassembled WGS sequence"/>
</dbReference>
<evidence type="ECO:0000256" key="8">
    <source>
        <dbReference type="PIRSR" id="PIRSR621190-2"/>
    </source>
</evidence>
<dbReference type="PANTHER" id="PTHR10201:SF310">
    <property type="entry name" value="MMP-LIKE PROTEIN"/>
    <property type="match status" value="1"/>
</dbReference>
<feature type="domain" description="Peptidase metallopeptidase" evidence="10">
    <location>
        <begin position="75"/>
        <end position="240"/>
    </location>
</feature>
<accession>A0A183II79</accession>
<dbReference type="OrthoDB" id="406838at2759"/>
<dbReference type="SUPFAM" id="SSF55486">
    <property type="entry name" value="Metalloproteases ('zincins'), catalytic domain"/>
    <property type="match status" value="1"/>
</dbReference>
<feature type="chain" id="PRO_5043140011" evidence="9">
    <location>
        <begin position="23"/>
        <end position="240"/>
    </location>
</feature>
<evidence type="ECO:0000313" key="11">
    <source>
        <dbReference type="EMBL" id="VDP00796.1"/>
    </source>
</evidence>
<feature type="binding site" evidence="8">
    <location>
        <position position="195"/>
    </location>
    <ligand>
        <name>Zn(2+)</name>
        <dbReference type="ChEBI" id="CHEBI:29105"/>
        <label>2</label>
        <note>catalytic</note>
    </ligand>
</feature>
<dbReference type="PANTHER" id="PTHR10201">
    <property type="entry name" value="MATRIX METALLOPROTEINASE"/>
    <property type="match status" value="1"/>
</dbReference>
<evidence type="ECO:0000256" key="1">
    <source>
        <dbReference type="ARBA" id="ARBA00010370"/>
    </source>
</evidence>
<dbReference type="InterPro" id="IPR006026">
    <property type="entry name" value="Peptidase_Metallo"/>
</dbReference>
<feature type="binding site" evidence="8">
    <location>
        <position position="177"/>
    </location>
    <ligand>
        <name>Ca(2+)</name>
        <dbReference type="ChEBI" id="CHEBI:29108"/>
        <label>1</label>
    </ligand>
</feature>
<evidence type="ECO:0000313" key="12">
    <source>
        <dbReference type="Proteomes" id="UP000270296"/>
    </source>
</evidence>
<dbReference type="AlphaFoldDB" id="A0A183II79"/>
<keyword evidence="8" id="KW-0106">Calcium</keyword>
<feature type="binding site" evidence="8">
    <location>
        <position position="172"/>
    </location>
    <ligand>
        <name>Zn(2+)</name>
        <dbReference type="ChEBI" id="CHEBI:29105"/>
        <label>1</label>
    </ligand>
</feature>
<reference evidence="11 12" key="2">
    <citation type="submission" date="2018-11" db="EMBL/GenBank/DDBJ databases">
        <authorList>
            <consortium name="Pathogen Informatics"/>
        </authorList>
    </citation>
    <scope>NUCLEOTIDE SEQUENCE [LARGE SCALE GENOMIC DNA]</scope>
</reference>
<dbReference type="Pfam" id="PF00413">
    <property type="entry name" value="Peptidase_M10"/>
    <property type="match status" value="1"/>
</dbReference>
<dbReference type="SMART" id="SM00235">
    <property type="entry name" value="ZnMc"/>
    <property type="match status" value="1"/>
</dbReference>
<feature type="binding site" evidence="8">
    <location>
        <position position="147"/>
    </location>
    <ligand>
        <name>Zn(2+)</name>
        <dbReference type="ChEBI" id="CHEBI:29105"/>
        <label>1</label>
    </ligand>
</feature>
<sequence length="240" mass="27657">MSRDPLLFTLVLVAFATSVITAAPITQTHYRPFVESDVGLTPSGQLNHESLELMETPRCGNRPTRHDRNKRFVPHKTKWQHNRLTWQLLDPYDLLGTHEKFIVRTALHRAFDDWSAASRKHIIFVEQNDENKDQRLDVKIFFAKGEHNDSLPFDGTAGIVAHGFYPQNGNLHFDADEQWTLNMDQGINFYQVALHEIGHLLGLEHSTNKNAVMYPIDRPYDPFFKLSDDDINGIKHIYAP</sequence>
<feature type="binding site" evidence="8">
    <location>
        <position position="199"/>
    </location>
    <ligand>
        <name>Zn(2+)</name>
        <dbReference type="ChEBI" id="CHEBI:29105"/>
        <label>2</label>
        <note>catalytic</note>
    </ligand>
</feature>
<feature type="signal peptide" evidence="9">
    <location>
        <begin position="1"/>
        <end position="22"/>
    </location>
</feature>